<evidence type="ECO:0000256" key="4">
    <source>
        <dbReference type="ARBA" id="ARBA00023242"/>
    </source>
</evidence>
<evidence type="ECO:0000256" key="1">
    <source>
        <dbReference type="ARBA" id="ARBA00004123"/>
    </source>
</evidence>
<dbReference type="CDD" id="cd10014">
    <property type="entry name" value="TFIIA_gamma_C"/>
    <property type="match status" value="1"/>
</dbReference>
<reference evidence="8" key="2">
    <citation type="submission" date="2025-09" db="UniProtKB">
        <authorList>
            <consortium name="Ensembl"/>
        </authorList>
    </citation>
    <scope>IDENTIFICATION</scope>
</reference>
<evidence type="ECO:0000256" key="5">
    <source>
        <dbReference type="ARBA" id="ARBA00024733"/>
    </source>
</evidence>
<dbReference type="Pfam" id="PF02751">
    <property type="entry name" value="TFIIA_gamma_C"/>
    <property type="match status" value="1"/>
</dbReference>
<dbReference type="InterPro" id="IPR009088">
    <property type="entry name" value="TFIIA_b-brl"/>
</dbReference>
<organism evidence="8 9">
    <name type="scientific">Piliocolobus tephrosceles</name>
    <name type="common">Ugandan red Colobus</name>
    <dbReference type="NCBI Taxonomy" id="591936"/>
    <lineage>
        <taxon>Eukaryota</taxon>
        <taxon>Metazoa</taxon>
        <taxon>Chordata</taxon>
        <taxon>Craniata</taxon>
        <taxon>Vertebrata</taxon>
        <taxon>Euteleostomi</taxon>
        <taxon>Mammalia</taxon>
        <taxon>Eutheria</taxon>
        <taxon>Euarchontoglires</taxon>
        <taxon>Primates</taxon>
        <taxon>Haplorrhini</taxon>
        <taxon>Catarrhini</taxon>
        <taxon>Cercopithecidae</taxon>
        <taxon>Colobinae</taxon>
        <taxon>Piliocolobus</taxon>
    </lineage>
</organism>
<dbReference type="PANTHER" id="PTHR10966">
    <property type="entry name" value="TRANSCRIPTION INITIATION FACTOR IIA SUBUNIT 2"/>
    <property type="match status" value="1"/>
</dbReference>
<dbReference type="Ensembl" id="ENSPTET00000000349.1">
    <property type="protein sequence ID" value="ENSPTEP00000000230.1"/>
    <property type="gene ID" value="ENSPTEG00000000284.1"/>
</dbReference>
<protein>
    <recommendedName>
        <fullName evidence="2">Transcription initiation factor IIA subunit 2</fullName>
    </recommendedName>
    <alternativeName>
        <fullName evidence="6">General transcription factor IIA subunit 2</fullName>
    </alternativeName>
</protein>
<evidence type="ECO:0000313" key="9">
    <source>
        <dbReference type="Proteomes" id="UP000694416"/>
    </source>
</evidence>
<dbReference type="Proteomes" id="UP000694416">
    <property type="component" value="Unplaced"/>
</dbReference>
<accession>A0A8C9GF56</accession>
<keyword evidence="3" id="KW-0804">Transcription</keyword>
<evidence type="ECO:0000313" key="8">
    <source>
        <dbReference type="Ensembl" id="ENSPTEP00000000230.1"/>
    </source>
</evidence>
<evidence type="ECO:0000256" key="2">
    <source>
        <dbReference type="ARBA" id="ARBA00019928"/>
    </source>
</evidence>
<comment type="function">
    <text evidence="5">TFIIA is a component of the transcription machinery of RNA polymerase II and plays an important role in transcriptional activation. TFIIA in a complex with TBP mediates transcriptional activity.</text>
</comment>
<dbReference type="InterPro" id="IPR003194">
    <property type="entry name" value="TFIIA_gsu"/>
</dbReference>
<evidence type="ECO:0000259" key="7">
    <source>
        <dbReference type="Pfam" id="PF02751"/>
    </source>
</evidence>
<dbReference type="GO" id="GO:0006367">
    <property type="term" value="P:transcription initiation at RNA polymerase II promoter"/>
    <property type="evidence" value="ECO:0007669"/>
    <property type="project" value="InterPro"/>
</dbReference>
<dbReference type="SUPFAM" id="SSF50784">
    <property type="entry name" value="Transcription factor IIA (TFIIA), beta-barrel domain"/>
    <property type="match status" value="1"/>
</dbReference>
<evidence type="ECO:0000256" key="3">
    <source>
        <dbReference type="ARBA" id="ARBA00023163"/>
    </source>
</evidence>
<evidence type="ECO:0000256" key="6">
    <source>
        <dbReference type="ARBA" id="ARBA00032215"/>
    </source>
</evidence>
<dbReference type="GO" id="GO:0005672">
    <property type="term" value="C:transcription factor TFIIA complex"/>
    <property type="evidence" value="ECO:0007669"/>
    <property type="project" value="InterPro"/>
</dbReference>
<dbReference type="InterPro" id="IPR015871">
    <property type="entry name" value="TFIIA_gsu_C"/>
</dbReference>
<dbReference type="FunFam" id="2.30.18.10:FF:000001">
    <property type="entry name" value="Transcription initiation factor IIA subunit 2"/>
    <property type="match status" value="1"/>
</dbReference>
<sequence length="136" mass="16110">MACLDSTSVREGCKFSICFLNTYRFCDHVWTFVLNDVKLREVTEVIKVNKVKTVACDGKNIGSKYYRMNRRKRLFKMLSSVIWYHFLKSSTDKIFKTFYSSNAEMATLCYTNQSMSDEKCLKLWPFITFIMQHEET</sequence>
<keyword evidence="9" id="KW-1185">Reference proteome</keyword>
<comment type="subcellular location">
    <subcellularLocation>
        <location evidence="1">Nucleus</location>
    </subcellularLocation>
</comment>
<name>A0A8C9GF56_9PRIM</name>
<reference evidence="8" key="1">
    <citation type="submission" date="2025-08" db="UniProtKB">
        <authorList>
            <consortium name="Ensembl"/>
        </authorList>
    </citation>
    <scope>IDENTIFICATION</scope>
</reference>
<proteinExistence type="predicted"/>
<feature type="domain" description="Transcription initiation factor IIA gamma subunit C-terminal" evidence="7">
    <location>
        <begin position="20"/>
        <end position="58"/>
    </location>
</feature>
<dbReference type="Gene3D" id="2.30.18.10">
    <property type="entry name" value="Transcription factor IIA (TFIIA), beta-barrel domain"/>
    <property type="match status" value="1"/>
</dbReference>
<keyword evidence="4" id="KW-0539">Nucleus</keyword>
<dbReference type="AlphaFoldDB" id="A0A8C9GF56"/>